<dbReference type="RefSeq" id="WP_174631690.1">
    <property type="nucleotide sequence ID" value="NZ_CP049074.1"/>
</dbReference>
<accession>A0A6N0NV23</accession>
<protein>
    <submittedName>
        <fullName evidence="1">Uncharacterized protein</fullName>
    </submittedName>
</protein>
<gene>
    <name evidence="1" type="ORF">GWK48_09440</name>
</gene>
<evidence type="ECO:0000313" key="1">
    <source>
        <dbReference type="EMBL" id="QKR00572.1"/>
    </source>
</evidence>
<proteinExistence type="predicted"/>
<dbReference type="KEGG" id="mten:GWK48_09440"/>
<dbReference type="GeneID" id="55642166"/>
<evidence type="ECO:0000313" key="2">
    <source>
        <dbReference type="Proteomes" id="UP000509301"/>
    </source>
</evidence>
<dbReference type="AlphaFoldDB" id="A0A6N0NV23"/>
<dbReference type="OrthoDB" id="36571at2157"/>
<dbReference type="EMBL" id="CP049074">
    <property type="protein sequence ID" value="QKR00572.1"/>
    <property type="molecule type" value="Genomic_DNA"/>
</dbReference>
<dbReference type="Proteomes" id="UP000509301">
    <property type="component" value="Chromosome"/>
</dbReference>
<reference evidence="1 2" key="1">
    <citation type="submission" date="2020-02" db="EMBL/GenBank/DDBJ databases">
        <title>Comparative genome analysis reveals the metabolism and evolution of the thermophilic archaeal genus Metallosphaera.</title>
        <authorList>
            <person name="Jiang C."/>
        </authorList>
    </citation>
    <scope>NUCLEOTIDE SEQUENCE [LARGE SCALE GENOMIC DNA]</scope>
    <source>
        <strain evidence="1 2">Ric-A</strain>
    </source>
</reference>
<organism evidence="1 2">
    <name type="scientific">Metallosphaera tengchongensis</name>
    <dbReference type="NCBI Taxonomy" id="1532350"/>
    <lineage>
        <taxon>Archaea</taxon>
        <taxon>Thermoproteota</taxon>
        <taxon>Thermoprotei</taxon>
        <taxon>Sulfolobales</taxon>
        <taxon>Sulfolobaceae</taxon>
        <taxon>Metallosphaera</taxon>
    </lineage>
</organism>
<sequence length="199" mass="23429">MSCDERTTAEDFRIELHLNPFTFRETTLRYRVIEEDNWLRLTGKEGDYLAKDFESYAILLFPIQMIPREVLNSLDVRLTSIDMLREVLMKPNVWRDYLTLRVREGRVITADLMLENFMGRDLVNDIIADIGVKYVEGQDGLEISSILTNFSWRELNEAFKRISFALSLYNQIRRNQEEIALNLANSFMTNYRSRDTGLP</sequence>
<name>A0A6N0NV23_9CREN</name>
<keyword evidence="2" id="KW-1185">Reference proteome</keyword>